<gene>
    <name evidence="6" type="ORF">ABNW52_17305</name>
</gene>
<accession>A0ABV1M8M2</accession>
<dbReference type="RefSeq" id="WP_349590544.1">
    <property type="nucleotide sequence ID" value="NZ_JBEFLD010000010.1"/>
</dbReference>
<dbReference type="InterPro" id="IPR033892">
    <property type="entry name" value="FNR_bac"/>
</dbReference>
<comment type="caution">
    <text evidence="6">The sequence shown here is derived from an EMBL/GenBank/DDBJ whole genome shotgun (WGS) entry which is preliminary data.</text>
</comment>
<evidence type="ECO:0000259" key="5">
    <source>
        <dbReference type="PROSITE" id="PS51384"/>
    </source>
</evidence>
<name>A0ABV1M8M2_9NEIS</name>
<reference evidence="6" key="1">
    <citation type="submission" date="2024-06" db="EMBL/GenBank/DDBJ databases">
        <title>Genome sequence of Vogesella sp. MAHUQ-64.</title>
        <authorList>
            <person name="Huq M.A."/>
        </authorList>
    </citation>
    <scope>NUCLEOTIDE SEQUENCE</scope>
    <source>
        <strain evidence="6">MAHUQ-64</strain>
    </source>
</reference>
<feature type="domain" description="FAD-binding FR-type" evidence="5">
    <location>
        <begin position="14"/>
        <end position="115"/>
    </location>
</feature>
<dbReference type="GO" id="GO:0004324">
    <property type="term" value="F:ferredoxin-NADP+ reductase activity"/>
    <property type="evidence" value="ECO:0007669"/>
    <property type="project" value="UniProtKB-EC"/>
</dbReference>
<sequence length="267" mass="29781">MSITSSAPAIAQDDKFTTERISWLQRWSDKLLSFRLTRPDGFRFTPGQFARLGHVLDDGSMVWRAYSMVSAPWDEHLEFYSIVVPDGQFTSRLARLGEGDRVLLERKATGFFTADRLPDGEQLWLLATGTGLAPYLSILQQEDVWQRFAHIVLVHCVREGVELAYRDEIAALRDHPLHGDAYGHKLQYLPVVTREAVPGALSGRIPAMLADGSLAAAAGLVISPEASRFMICGNPRMVMDTYRQLQQQGCRLARLAAPGQVVLENGW</sequence>
<proteinExistence type="inferred from homology"/>
<dbReference type="PANTHER" id="PTHR47878">
    <property type="entry name" value="OXIDOREDUCTASE FAD/NAD(P)-BINDING DOMAIN PROTEIN"/>
    <property type="match status" value="1"/>
</dbReference>
<dbReference type="CDD" id="cd06195">
    <property type="entry name" value="FNR1"/>
    <property type="match status" value="1"/>
</dbReference>
<dbReference type="InterPro" id="IPR001433">
    <property type="entry name" value="OxRdtase_FAD/NAD-bd"/>
</dbReference>
<evidence type="ECO:0000256" key="4">
    <source>
        <dbReference type="ARBA" id="ARBA00047776"/>
    </source>
</evidence>
<comment type="similarity">
    <text evidence="1">Belongs to the ferredoxin--NADP reductase type 1 family.</text>
</comment>
<dbReference type="InterPro" id="IPR039261">
    <property type="entry name" value="FNR_nucleotide-bd"/>
</dbReference>
<evidence type="ECO:0000256" key="1">
    <source>
        <dbReference type="ARBA" id="ARBA00008312"/>
    </source>
</evidence>
<evidence type="ECO:0000256" key="2">
    <source>
        <dbReference type="ARBA" id="ARBA00013223"/>
    </source>
</evidence>
<dbReference type="EMBL" id="JBEFLD010000010">
    <property type="protein sequence ID" value="MEQ6292371.1"/>
    <property type="molecule type" value="Genomic_DNA"/>
</dbReference>
<keyword evidence="3" id="KW-0547">Nucleotide-binding</keyword>
<keyword evidence="6" id="KW-0560">Oxidoreductase</keyword>
<comment type="catalytic activity">
    <reaction evidence="4">
        <text>2 reduced [2Fe-2S]-[ferredoxin] + NADP(+) + H(+) = 2 oxidized [2Fe-2S]-[ferredoxin] + NADPH</text>
        <dbReference type="Rhea" id="RHEA:20125"/>
        <dbReference type="Rhea" id="RHEA-COMP:10000"/>
        <dbReference type="Rhea" id="RHEA-COMP:10001"/>
        <dbReference type="ChEBI" id="CHEBI:15378"/>
        <dbReference type="ChEBI" id="CHEBI:33737"/>
        <dbReference type="ChEBI" id="CHEBI:33738"/>
        <dbReference type="ChEBI" id="CHEBI:57783"/>
        <dbReference type="ChEBI" id="CHEBI:58349"/>
        <dbReference type="EC" id="1.18.1.2"/>
    </reaction>
</comment>
<dbReference type="Gene3D" id="2.40.30.10">
    <property type="entry name" value="Translation factors"/>
    <property type="match status" value="1"/>
</dbReference>
<dbReference type="SUPFAM" id="SSF52343">
    <property type="entry name" value="Ferredoxin reductase-like, C-terminal NADP-linked domain"/>
    <property type="match status" value="1"/>
</dbReference>
<protein>
    <recommendedName>
        <fullName evidence="2">ferredoxin--NADP(+) reductase</fullName>
        <ecNumber evidence="2">1.18.1.2</ecNumber>
    </recommendedName>
</protein>
<dbReference type="PANTHER" id="PTHR47878:SF2">
    <property type="entry name" value="OXIDOREDUCTASE FAD_NAD(P)-BINDING DOMAIN PROTEIN"/>
    <property type="match status" value="1"/>
</dbReference>
<evidence type="ECO:0000313" key="7">
    <source>
        <dbReference type="Proteomes" id="UP001433638"/>
    </source>
</evidence>
<dbReference type="Pfam" id="PF00175">
    <property type="entry name" value="NAD_binding_1"/>
    <property type="match status" value="1"/>
</dbReference>
<evidence type="ECO:0000313" key="6">
    <source>
        <dbReference type="EMBL" id="MEQ6292371.1"/>
    </source>
</evidence>
<dbReference type="InterPro" id="IPR051930">
    <property type="entry name" value="FNR_type-1"/>
</dbReference>
<organism evidence="6 7">
    <name type="scientific">Vogesella oryzagri</name>
    <dbReference type="NCBI Taxonomy" id="3160864"/>
    <lineage>
        <taxon>Bacteria</taxon>
        <taxon>Pseudomonadati</taxon>
        <taxon>Pseudomonadota</taxon>
        <taxon>Betaproteobacteria</taxon>
        <taxon>Neisseriales</taxon>
        <taxon>Chromobacteriaceae</taxon>
        <taxon>Vogesella</taxon>
    </lineage>
</organism>
<keyword evidence="7" id="KW-1185">Reference proteome</keyword>
<dbReference type="InterPro" id="IPR008333">
    <property type="entry name" value="Cbr1-like_FAD-bd_dom"/>
</dbReference>
<dbReference type="InterPro" id="IPR017938">
    <property type="entry name" value="Riboflavin_synthase-like_b-brl"/>
</dbReference>
<dbReference type="Pfam" id="PF00970">
    <property type="entry name" value="FAD_binding_6"/>
    <property type="match status" value="1"/>
</dbReference>
<dbReference type="Proteomes" id="UP001433638">
    <property type="component" value="Unassembled WGS sequence"/>
</dbReference>
<dbReference type="InterPro" id="IPR017927">
    <property type="entry name" value="FAD-bd_FR_type"/>
</dbReference>
<evidence type="ECO:0000256" key="3">
    <source>
        <dbReference type="ARBA" id="ARBA00022741"/>
    </source>
</evidence>
<dbReference type="PROSITE" id="PS51384">
    <property type="entry name" value="FAD_FR"/>
    <property type="match status" value="1"/>
</dbReference>
<dbReference type="EC" id="1.18.1.2" evidence="2"/>
<dbReference type="Gene3D" id="3.40.50.80">
    <property type="entry name" value="Nucleotide-binding domain of ferredoxin-NADP reductase (FNR) module"/>
    <property type="match status" value="1"/>
</dbReference>
<dbReference type="SUPFAM" id="SSF63380">
    <property type="entry name" value="Riboflavin synthase domain-like"/>
    <property type="match status" value="1"/>
</dbReference>